<evidence type="ECO:0000313" key="14">
    <source>
        <dbReference type="RefSeq" id="XP_012685569.2"/>
    </source>
</evidence>
<name>A0A6P3W1F4_CLUHA</name>
<dbReference type="GO" id="GO:0005789">
    <property type="term" value="C:endoplasmic reticulum membrane"/>
    <property type="evidence" value="ECO:0007669"/>
    <property type="project" value="UniProtKB-SubCell"/>
</dbReference>
<feature type="transmembrane region" description="Helical" evidence="10">
    <location>
        <begin position="522"/>
        <end position="546"/>
    </location>
</feature>
<keyword evidence="5" id="KW-0256">Endoplasmic reticulum</keyword>
<evidence type="ECO:0000256" key="4">
    <source>
        <dbReference type="ARBA" id="ARBA00022729"/>
    </source>
</evidence>
<evidence type="ECO:0000256" key="5">
    <source>
        <dbReference type="ARBA" id="ARBA00022824"/>
    </source>
</evidence>
<dbReference type="Gene3D" id="3.40.630.10">
    <property type="entry name" value="Zn peptidases"/>
    <property type="match status" value="1"/>
</dbReference>
<dbReference type="AlphaFoldDB" id="A0A6P3W1F4"/>
<comment type="subcellular location">
    <subcellularLocation>
        <location evidence="1">Endoplasmic reticulum membrane</location>
        <topology evidence="1">Single-pass membrane protein</topology>
    </subcellularLocation>
</comment>
<dbReference type="OrthoDB" id="5913609at2759"/>
<evidence type="ECO:0000256" key="1">
    <source>
        <dbReference type="ARBA" id="ARBA00004389"/>
    </source>
</evidence>
<gene>
    <name evidence="14" type="primary">zgc:109965</name>
</gene>
<protein>
    <recommendedName>
        <fullName evidence="9">Nicalin</fullName>
    </recommendedName>
</protein>
<dbReference type="GO" id="GO:0009966">
    <property type="term" value="P:regulation of signal transduction"/>
    <property type="evidence" value="ECO:0007669"/>
    <property type="project" value="InterPro"/>
</dbReference>
<dbReference type="Proteomes" id="UP000515152">
    <property type="component" value="Chromosome 12"/>
</dbReference>
<keyword evidence="13" id="KW-1185">Reference proteome</keyword>
<dbReference type="GeneID" id="105902518"/>
<dbReference type="PANTHER" id="PTHR31826">
    <property type="entry name" value="NICALIN"/>
    <property type="match status" value="1"/>
</dbReference>
<evidence type="ECO:0000259" key="12">
    <source>
        <dbReference type="Pfam" id="PF04389"/>
    </source>
</evidence>
<feature type="chain" id="PRO_5028446181" description="Nicalin" evidence="11">
    <location>
        <begin position="29"/>
        <end position="558"/>
    </location>
</feature>
<dbReference type="CDD" id="cd03882">
    <property type="entry name" value="M28_nicalin_like"/>
    <property type="match status" value="1"/>
</dbReference>
<dbReference type="Pfam" id="PF04389">
    <property type="entry name" value="Peptidase_M28"/>
    <property type="match status" value="1"/>
</dbReference>
<dbReference type="PIRSF" id="PIRSF011018">
    <property type="entry name" value="Nicalin"/>
    <property type="match status" value="1"/>
</dbReference>
<evidence type="ECO:0000313" key="13">
    <source>
        <dbReference type="Proteomes" id="UP000515152"/>
    </source>
</evidence>
<keyword evidence="7 10" id="KW-0472">Membrane</keyword>
<accession>A0A6P3W1F4</accession>
<dbReference type="InterPro" id="IPR016574">
    <property type="entry name" value="Nicalin"/>
</dbReference>
<evidence type="ECO:0000256" key="3">
    <source>
        <dbReference type="ARBA" id="ARBA00022692"/>
    </source>
</evidence>
<keyword evidence="6 10" id="KW-1133">Transmembrane helix</keyword>
<dbReference type="SUPFAM" id="SSF53187">
    <property type="entry name" value="Zn-dependent exopeptidases"/>
    <property type="match status" value="1"/>
</dbReference>
<reference evidence="14" key="1">
    <citation type="submission" date="2025-08" db="UniProtKB">
        <authorList>
            <consortium name="RefSeq"/>
        </authorList>
    </citation>
    <scope>IDENTIFICATION</scope>
</reference>
<evidence type="ECO:0000256" key="7">
    <source>
        <dbReference type="ARBA" id="ARBA00023136"/>
    </source>
</evidence>
<evidence type="ECO:0000256" key="11">
    <source>
        <dbReference type="SAM" id="SignalP"/>
    </source>
</evidence>
<comment type="similarity">
    <text evidence="2 9">Belongs to the nicastrin family.</text>
</comment>
<keyword evidence="8" id="KW-0325">Glycoprotein</keyword>
<feature type="signal peptide" evidence="11">
    <location>
        <begin position="1"/>
        <end position="28"/>
    </location>
</feature>
<evidence type="ECO:0000256" key="2">
    <source>
        <dbReference type="ARBA" id="ARBA00007717"/>
    </source>
</evidence>
<dbReference type="RefSeq" id="XP_012685569.2">
    <property type="nucleotide sequence ID" value="XM_012830115.3"/>
</dbReference>
<dbReference type="KEGG" id="char:105902518"/>
<sequence length="558" mass="63214">MSVVVSMWLRAVAATALSLLLTAQHLHASALSAVSSYEFKGFRMQQYLLQQDRHGCRGAIVMAEARSSDHPALTRRCVIMKLPDFTLDRYEEAQRQNAAAVLILLPSNLSSVPQEVIQSFMETEAEVLQRDAMMPLYVVPEDEQLLHVYEEVKQDAATRASSILVRVLRSMVTATAFQILVSNSSPIKPFTDNTIITLEGVLPGVGEDPQTIVITAHYDSFGLAPWLSYGADSNGSGVAILLELARLFQRLYTDPRSRAPYHILFSLTGGGKYNFLGTKRWLEENMDHAESSLLHDNVAFVLCLDTLANGDDLYLHVSRPPKPGSPQHDFIYQLEQVIASRFPWVRFDMVHKKINLGEPTVAWEHERYAMRRIPGFTLSHLEDPKSERRGSILDTMSQVDTRRLKRNAIIIAESLARFMYNLSDKGSPKEIQLFRGQMEVQDSRLSALMSFLTSAPRATQLMDKETAQNLMIATLEQELKQHVQQVYRHTFKQDRKDPDMTFYDQMNQPMMMYRVKPAAFDLFLGGCIAAYLGIMYFAVQNFGGIYSKLKMAMKSKHQ</sequence>
<evidence type="ECO:0000256" key="10">
    <source>
        <dbReference type="SAM" id="Phobius"/>
    </source>
</evidence>
<dbReference type="InterPro" id="IPR007484">
    <property type="entry name" value="Peptidase_M28"/>
</dbReference>
<organism evidence="13 14">
    <name type="scientific">Clupea harengus</name>
    <name type="common">Atlantic herring</name>
    <dbReference type="NCBI Taxonomy" id="7950"/>
    <lineage>
        <taxon>Eukaryota</taxon>
        <taxon>Metazoa</taxon>
        <taxon>Chordata</taxon>
        <taxon>Craniata</taxon>
        <taxon>Vertebrata</taxon>
        <taxon>Euteleostomi</taxon>
        <taxon>Actinopterygii</taxon>
        <taxon>Neopterygii</taxon>
        <taxon>Teleostei</taxon>
        <taxon>Clupei</taxon>
        <taxon>Clupeiformes</taxon>
        <taxon>Clupeoidei</taxon>
        <taxon>Clupeidae</taxon>
        <taxon>Clupea</taxon>
    </lineage>
</organism>
<feature type="domain" description="Peptidase M28" evidence="12">
    <location>
        <begin position="206"/>
        <end position="323"/>
    </location>
</feature>
<evidence type="ECO:0000256" key="9">
    <source>
        <dbReference type="PIRNR" id="PIRNR011018"/>
    </source>
</evidence>
<keyword evidence="3 10" id="KW-0812">Transmembrane</keyword>
<evidence type="ECO:0000256" key="8">
    <source>
        <dbReference type="ARBA" id="ARBA00023180"/>
    </source>
</evidence>
<dbReference type="FunFam" id="3.40.630.10:FF:000021">
    <property type="entry name" value="Nicalin"/>
    <property type="match status" value="1"/>
</dbReference>
<evidence type="ECO:0000256" key="6">
    <source>
        <dbReference type="ARBA" id="ARBA00022989"/>
    </source>
</evidence>
<keyword evidence="4 11" id="KW-0732">Signal</keyword>
<comment type="function">
    <text evidence="9">May antagonize Nodal signaling and subsequent organization of axial structures during mesodermal patterning.</text>
</comment>
<proteinExistence type="inferred from homology"/>